<evidence type="ECO:0000256" key="5">
    <source>
        <dbReference type="ARBA" id="ARBA00022576"/>
    </source>
</evidence>
<dbReference type="Gene3D" id="3.40.640.10">
    <property type="entry name" value="Type I PLP-dependent aspartate aminotransferase-like (Major domain)"/>
    <property type="match status" value="1"/>
</dbReference>
<keyword evidence="5 9" id="KW-0032">Aminotransferase</keyword>
<dbReference type="Proteomes" id="UP000268350">
    <property type="component" value="Unassembled WGS sequence"/>
</dbReference>
<organism evidence="9 10">
    <name type="scientific">Drosophila guanche</name>
    <name type="common">Fruit fly</name>
    <dbReference type="NCBI Taxonomy" id="7266"/>
    <lineage>
        <taxon>Eukaryota</taxon>
        <taxon>Metazoa</taxon>
        <taxon>Ecdysozoa</taxon>
        <taxon>Arthropoda</taxon>
        <taxon>Hexapoda</taxon>
        <taxon>Insecta</taxon>
        <taxon>Pterygota</taxon>
        <taxon>Neoptera</taxon>
        <taxon>Endopterygota</taxon>
        <taxon>Diptera</taxon>
        <taxon>Brachycera</taxon>
        <taxon>Muscomorpha</taxon>
        <taxon>Ephydroidea</taxon>
        <taxon>Drosophilidae</taxon>
        <taxon>Drosophila</taxon>
        <taxon>Sophophora</taxon>
    </lineage>
</organism>
<evidence type="ECO:0000313" key="10">
    <source>
        <dbReference type="Proteomes" id="UP000268350"/>
    </source>
</evidence>
<sequence>MNAISAVSHSLLLQAFGKSSSRRSAATGRRGNGGGSLSPFACLKRATPTELDNLEQDYQLDASSQKMNLATEVFRNEVGKPQFFQAVKKAEIIIACDDFLSSEPLPPLGNPEFLHAATELVLGKSSPAQTQGRVVGIQTKNSIDGLALAAQFLRQKTTRDFCLLARPCNTIYWKIFKAAGFNCQRYQYYSDTKGELNIYGLVADLMTAPDEAVVVLDACAQHPTGLDPSTDEWKLLLHIVKCKKMLPLIHLEAPGLASGDPNQDAWPVRYFADCGIDLLCAQSFVKNFSLYNETVGQLMVVLANSAHLNAVRGQFESMLLDTNAECSSVYASRVVAKILSDDKIRSDWSQTLEEMHRRVFQLRADLSKRLAELKTPGHWQKLVEQSGHYLYSNLSRSQIRQLKDRHIYVPSSGRMNLTSVQSTNLDSLAAGLNDVSQAAKGDVVSDNYFRTDHFNTVHKYYHSA</sequence>
<comment type="subunit">
    <text evidence="3">Homodimer.</text>
</comment>
<protein>
    <recommendedName>
        <fullName evidence="4">aspartate transaminase</fullName>
        <ecNumber evidence="4">2.6.1.1</ecNumber>
    </recommendedName>
</protein>
<evidence type="ECO:0000256" key="7">
    <source>
        <dbReference type="ARBA" id="ARBA00022898"/>
    </source>
</evidence>
<keyword evidence="10" id="KW-1185">Reference proteome</keyword>
<evidence type="ECO:0000256" key="6">
    <source>
        <dbReference type="ARBA" id="ARBA00022679"/>
    </source>
</evidence>
<dbReference type="InterPro" id="IPR004839">
    <property type="entry name" value="Aminotransferase_I/II_large"/>
</dbReference>
<proteinExistence type="inferred from homology"/>
<dbReference type="EMBL" id="OUUW01000002">
    <property type="protein sequence ID" value="SPP76177.1"/>
    <property type="molecule type" value="Genomic_DNA"/>
</dbReference>
<evidence type="ECO:0000256" key="4">
    <source>
        <dbReference type="ARBA" id="ARBA00012753"/>
    </source>
</evidence>
<dbReference type="GO" id="GO:0006532">
    <property type="term" value="P:aspartate biosynthetic process"/>
    <property type="evidence" value="ECO:0007669"/>
    <property type="project" value="TreeGrafter"/>
</dbReference>
<evidence type="ECO:0000259" key="8">
    <source>
        <dbReference type="Pfam" id="PF00155"/>
    </source>
</evidence>
<evidence type="ECO:0000256" key="2">
    <source>
        <dbReference type="ARBA" id="ARBA00007441"/>
    </source>
</evidence>
<dbReference type="GO" id="GO:0005829">
    <property type="term" value="C:cytosol"/>
    <property type="evidence" value="ECO:0007669"/>
    <property type="project" value="TreeGrafter"/>
</dbReference>
<dbReference type="InterPro" id="IPR000796">
    <property type="entry name" value="Asp_trans"/>
</dbReference>
<comment type="similarity">
    <text evidence="2">Belongs to the class-I pyridoxal-phosphate-dependent aminotransferase family.</text>
</comment>
<dbReference type="SUPFAM" id="SSF53383">
    <property type="entry name" value="PLP-dependent transferases"/>
    <property type="match status" value="1"/>
</dbReference>
<evidence type="ECO:0000256" key="3">
    <source>
        <dbReference type="ARBA" id="ARBA00011738"/>
    </source>
</evidence>
<gene>
    <name evidence="9" type="ORF">DGUA_6G006668</name>
</gene>
<dbReference type="Pfam" id="PF00155">
    <property type="entry name" value="Aminotran_1_2"/>
    <property type="match status" value="1"/>
</dbReference>
<reference evidence="10" key="1">
    <citation type="submission" date="2018-01" db="EMBL/GenBank/DDBJ databases">
        <authorList>
            <person name="Alioto T."/>
            <person name="Alioto T."/>
        </authorList>
    </citation>
    <scope>NUCLEOTIDE SEQUENCE [LARGE SCALE GENOMIC DNA]</scope>
</reference>
<dbReference type="PANTHER" id="PTHR11879:SF36">
    <property type="entry name" value="ASPARTATE AMINOTRANSFERASE, CYTOPLASMIC 2"/>
    <property type="match status" value="1"/>
</dbReference>
<dbReference type="PANTHER" id="PTHR11879">
    <property type="entry name" value="ASPARTATE AMINOTRANSFERASE"/>
    <property type="match status" value="1"/>
</dbReference>
<dbReference type="InterPro" id="IPR015421">
    <property type="entry name" value="PyrdxlP-dep_Trfase_major"/>
</dbReference>
<dbReference type="Gene3D" id="3.90.1150.10">
    <property type="entry name" value="Aspartate Aminotransferase, domain 1"/>
    <property type="match status" value="1"/>
</dbReference>
<feature type="domain" description="Aminotransferase class I/classII large" evidence="8">
    <location>
        <begin position="65"/>
        <end position="430"/>
    </location>
</feature>
<dbReference type="STRING" id="7266.A0A3B0J417"/>
<dbReference type="EC" id="2.6.1.1" evidence="4"/>
<accession>A0A3B0J417</accession>
<name>A0A3B0J417_DROGU</name>
<dbReference type="GO" id="GO:0030170">
    <property type="term" value="F:pyridoxal phosphate binding"/>
    <property type="evidence" value="ECO:0007669"/>
    <property type="project" value="InterPro"/>
</dbReference>
<dbReference type="OrthoDB" id="6752799at2759"/>
<dbReference type="InterPro" id="IPR015422">
    <property type="entry name" value="PyrdxlP-dep_Trfase_small"/>
</dbReference>
<dbReference type="InterPro" id="IPR015424">
    <property type="entry name" value="PyrdxlP-dep_Trfase"/>
</dbReference>
<dbReference type="OMA" id="CAQSFVK"/>
<dbReference type="AlphaFoldDB" id="A0A3B0J417"/>
<dbReference type="GO" id="GO:0004069">
    <property type="term" value="F:L-aspartate:2-oxoglutarate aminotransferase activity"/>
    <property type="evidence" value="ECO:0007669"/>
    <property type="project" value="UniProtKB-EC"/>
</dbReference>
<comment type="cofactor">
    <cofactor evidence="1">
        <name>pyridoxal 5'-phosphate</name>
        <dbReference type="ChEBI" id="CHEBI:597326"/>
    </cofactor>
</comment>
<evidence type="ECO:0000313" key="9">
    <source>
        <dbReference type="EMBL" id="SPP76177.1"/>
    </source>
</evidence>
<keyword evidence="7" id="KW-0663">Pyridoxal phosphate</keyword>
<evidence type="ECO:0000256" key="1">
    <source>
        <dbReference type="ARBA" id="ARBA00001933"/>
    </source>
</evidence>
<dbReference type="PRINTS" id="PR00799">
    <property type="entry name" value="TRANSAMINASE"/>
</dbReference>
<keyword evidence="6 9" id="KW-0808">Transferase</keyword>